<dbReference type="InterPro" id="IPR005580">
    <property type="entry name" value="DbpA/CsdA_RNA-bd_dom"/>
</dbReference>
<organism evidence="14 15">
    <name type="scientific">Brachybacterium equifaecis</name>
    <dbReference type="NCBI Taxonomy" id="2910770"/>
    <lineage>
        <taxon>Bacteria</taxon>
        <taxon>Bacillati</taxon>
        <taxon>Actinomycetota</taxon>
        <taxon>Actinomycetes</taxon>
        <taxon>Micrococcales</taxon>
        <taxon>Dermabacteraceae</taxon>
        <taxon>Brachybacterium</taxon>
    </lineage>
</organism>
<dbReference type="Gene3D" id="3.30.70.330">
    <property type="match status" value="1"/>
</dbReference>
<comment type="caution">
    <text evidence="14">The sequence shown here is derived from an EMBL/GenBank/DDBJ whole genome shotgun (WGS) entry which is preliminary data.</text>
</comment>
<keyword evidence="4 9" id="KW-0378">Hydrolase</keyword>
<dbReference type="GO" id="GO:0004386">
    <property type="term" value="F:helicase activity"/>
    <property type="evidence" value="ECO:0007669"/>
    <property type="project" value="UniProtKB-KW"/>
</dbReference>
<feature type="domain" description="DEAD-box RNA helicase Q" evidence="13">
    <location>
        <begin position="37"/>
        <end position="65"/>
    </location>
</feature>
<accession>A0ABT0R0Q6</accession>
<sequence length="649" mass="68500">MPASSETDAPDVETSQGSVADAAPAETPEAPAAPAEPTFADLDLPPALMTAVAALGFTRPSPIQEQAIPALLSGRDVIGVAQTGTGKTAAFGLPLLAAVDSADRSTQALVLAPTRELAMQVADAIASFAQASREITVTSVYGGSPYLPQERALSKGSQVVVGTPGRVIDHLKRGNLKLDSLRYLVLDEADEMLRMGFAEDVDQILSFAPESKQVALFSATMPPAIKKVAAEHMTDPVSVSVARQSSTVTSVRQRYAVVPFRHKTGALARVLATSDADAAIVFVRTRSAAEDVGVELLARGIVAATISGDVAQKEREKIVERLRDGSLDVLVATDVAARGLDVERIGLVVNFDVPGEPEAYVHRIGRTGRAGRTGEAITFVAPHERRKLHAIEKTTRQTLEEFQIPSPRDVSIHRTTALLQSAPERVERGRLDMYLERIDAFLEESRMDARTLAAALTAKAVGDEGPGSPTAEDEEFTGASLKGGDRDRGSDRNGPRGGAAASRTEHGYTSYRVGAGHSHGVKPAGLVGAITGEGGINGKMIGKIDIMGSFSLVQIRGSLSPAQMDQISRAKVGGRALRISEDQGPRGGAGRPAGRGGFAGKSGGRFDKGDQRGSGRDRGGYDRPRSAGSDSRGSRDWRDEHRGPGRDHR</sequence>
<dbReference type="RefSeq" id="WP_249737566.1">
    <property type="nucleotide sequence ID" value="NZ_JAKNCJ010000003.1"/>
</dbReference>
<keyword evidence="3 9" id="KW-0547">Nucleotide-binding</keyword>
<feature type="domain" description="Helicase C-terminal" evidence="12">
    <location>
        <begin position="266"/>
        <end position="411"/>
    </location>
</feature>
<dbReference type="CDD" id="cd00268">
    <property type="entry name" value="DEADc"/>
    <property type="match status" value="1"/>
</dbReference>
<evidence type="ECO:0000256" key="2">
    <source>
        <dbReference type="ARBA" id="ARBA00022490"/>
    </source>
</evidence>
<evidence type="ECO:0000256" key="8">
    <source>
        <dbReference type="PROSITE-ProRule" id="PRU00552"/>
    </source>
</evidence>
<evidence type="ECO:0000259" key="11">
    <source>
        <dbReference type="PROSITE" id="PS51192"/>
    </source>
</evidence>
<feature type="domain" description="Helicase ATP-binding" evidence="11">
    <location>
        <begin position="68"/>
        <end position="239"/>
    </location>
</feature>
<feature type="short sequence motif" description="Q motif" evidence="8">
    <location>
        <begin position="37"/>
        <end position="65"/>
    </location>
</feature>
<dbReference type="InterPro" id="IPR027417">
    <property type="entry name" value="P-loop_NTPase"/>
</dbReference>
<keyword evidence="6 9" id="KW-0067">ATP-binding</keyword>
<feature type="region of interest" description="Disordered" evidence="10">
    <location>
        <begin position="460"/>
        <end position="516"/>
    </location>
</feature>
<proteinExistence type="inferred from homology"/>
<dbReference type="InterPro" id="IPR011545">
    <property type="entry name" value="DEAD/DEAH_box_helicase_dom"/>
</dbReference>
<dbReference type="Pfam" id="PF25399">
    <property type="entry name" value="DeaD_dimer"/>
    <property type="match status" value="1"/>
</dbReference>
<dbReference type="InterPro" id="IPR014001">
    <property type="entry name" value="Helicase_ATP-bd"/>
</dbReference>
<dbReference type="Proteomes" id="UP001203761">
    <property type="component" value="Unassembled WGS sequence"/>
</dbReference>
<protein>
    <recommendedName>
        <fullName evidence="1">RNA helicase</fullName>
        <ecNumber evidence="1">3.6.4.13</ecNumber>
    </recommendedName>
</protein>
<dbReference type="Pfam" id="PF00271">
    <property type="entry name" value="Helicase_C"/>
    <property type="match status" value="1"/>
</dbReference>
<feature type="region of interest" description="Disordered" evidence="10">
    <location>
        <begin position="570"/>
        <end position="649"/>
    </location>
</feature>
<evidence type="ECO:0000256" key="4">
    <source>
        <dbReference type="ARBA" id="ARBA00022801"/>
    </source>
</evidence>
<keyword evidence="5 9" id="KW-0347">Helicase</keyword>
<dbReference type="SMART" id="SM00487">
    <property type="entry name" value="DEXDc"/>
    <property type="match status" value="1"/>
</dbReference>
<feature type="compositionally biased region" description="Low complexity" evidence="10">
    <location>
        <begin position="20"/>
        <end position="39"/>
    </location>
</feature>
<dbReference type="SUPFAM" id="SSF52540">
    <property type="entry name" value="P-loop containing nucleoside triphosphate hydrolases"/>
    <property type="match status" value="1"/>
</dbReference>
<dbReference type="InterPro" id="IPR000629">
    <property type="entry name" value="RNA-helicase_DEAD-box_CS"/>
</dbReference>
<dbReference type="Pfam" id="PF03880">
    <property type="entry name" value="DbpA"/>
    <property type="match status" value="1"/>
</dbReference>
<dbReference type="Pfam" id="PF00270">
    <property type="entry name" value="DEAD"/>
    <property type="match status" value="1"/>
</dbReference>
<evidence type="ECO:0000256" key="9">
    <source>
        <dbReference type="RuleBase" id="RU000492"/>
    </source>
</evidence>
<dbReference type="PROSITE" id="PS51194">
    <property type="entry name" value="HELICASE_CTER"/>
    <property type="match status" value="1"/>
</dbReference>
<evidence type="ECO:0000256" key="3">
    <source>
        <dbReference type="ARBA" id="ARBA00022741"/>
    </source>
</evidence>
<evidence type="ECO:0000313" key="15">
    <source>
        <dbReference type="Proteomes" id="UP001203761"/>
    </source>
</evidence>
<evidence type="ECO:0000256" key="10">
    <source>
        <dbReference type="SAM" id="MobiDB-lite"/>
    </source>
</evidence>
<dbReference type="InterPro" id="IPR044742">
    <property type="entry name" value="DEAD/DEAH_RhlB"/>
</dbReference>
<dbReference type="PROSITE" id="PS51192">
    <property type="entry name" value="HELICASE_ATP_BIND_1"/>
    <property type="match status" value="1"/>
</dbReference>
<dbReference type="PROSITE" id="PS00039">
    <property type="entry name" value="DEAD_ATP_HELICASE"/>
    <property type="match status" value="1"/>
</dbReference>
<evidence type="ECO:0000256" key="5">
    <source>
        <dbReference type="ARBA" id="ARBA00022806"/>
    </source>
</evidence>
<dbReference type="SMART" id="SM00490">
    <property type="entry name" value="HELICc"/>
    <property type="match status" value="1"/>
</dbReference>
<dbReference type="CDD" id="cd18787">
    <property type="entry name" value="SF2_C_DEAD"/>
    <property type="match status" value="1"/>
</dbReference>
<feature type="compositionally biased region" description="Polar residues" evidence="10">
    <location>
        <begin position="1"/>
        <end position="18"/>
    </location>
</feature>
<dbReference type="PANTHER" id="PTHR47963:SF8">
    <property type="entry name" value="ATP-DEPENDENT RNA HELICASE DEAD"/>
    <property type="match status" value="1"/>
</dbReference>
<keyword evidence="7" id="KW-0346">Stress response</keyword>
<feature type="compositionally biased region" description="Basic and acidic residues" evidence="10">
    <location>
        <begin position="604"/>
        <end position="625"/>
    </location>
</feature>
<evidence type="ECO:0000313" key="14">
    <source>
        <dbReference type="EMBL" id="MCL6423492.1"/>
    </source>
</evidence>
<dbReference type="InterPro" id="IPR057325">
    <property type="entry name" value="DeaD_dimer"/>
</dbReference>
<keyword evidence="15" id="KW-1185">Reference proteome</keyword>
<dbReference type="EC" id="3.6.4.13" evidence="1"/>
<keyword evidence="2" id="KW-0963">Cytoplasm</keyword>
<dbReference type="InterPro" id="IPR050547">
    <property type="entry name" value="DEAD_box_RNA_helicases"/>
</dbReference>
<comment type="similarity">
    <text evidence="9">Belongs to the DEAD box helicase family.</text>
</comment>
<evidence type="ECO:0000259" key="13">
    <source>
        <dbReference type="PROSITE" id="PS51195"/>
    </source>
</evidence>
<evidence type="ECO:0000256" key="6">
    <source>
        <dbReference type="ARBA" id="ARBA00022840"/>
    </source>
</evidence>
<feature type="compositionally biased region" description="Basic and acidic residues" evidence="10">
    <location>
        <begin position="632"/>
        <end position="649"/>
    </location>
</feature>
<feature type="compositionally biased region" description="Basic and acidic residues" evidence="10">
    <location>
        <begin position="483"/>
        <end position="494"/>
    </location>
</feature>
<feature type="region of interest" description="Disordered" evidence="10">
    <location>
        <begin position="1"/>
        <end position="39"/>
    </location>
</feature>
<dbReference type="PROSITE" id="PS51195">
    <property type="entry name" value="Q_MOTIF"/>
    <property type="match status" value="1"/>
</dbReference>
<evidence type="ECO:0000256" key="7">
    <source>
        <dbReference type="ARBA" id="ARBA00023016"/>
    </source>
</evidence>
<dbReference type="InterPro" id="IPR012677">
    <property type="entry name" value="Nucleotide-bd_a/b_plait_sf"/>
</dbReference>
<dbReference type="EMBL" id="JAKNCJ010000003">
    <property type="protein sequence ID" value="MCL6423492.1"/>
    <property type="molecule type" value="Genomic_DNA"/>
</dbReference>
<name>A0ABT0R0Q6_9MICO</name>
<dbReference type="InterPro" id="IPR014014">
    <property type="entry name" value="RNA_helicase_DEAD_Q_motif"/>
</dbReference>
<dbReference type="InterPro" id="IPR001650">
    <property type="entry name" value="Helicase_C-like"/>
</dbReference>
<dbReference type="PANTHER" id="PTHR47963">
    <property type="entry name" value="DEAD-BOX ATP-DEPENDENT RNA HELICASE 47, MITOCHONDRIAL"/>
    <property type="match status" value="1"/>
</dbReference>
<reference evidence="14" key="1">
    <citation type="submission" date="2022-02" db="EMBL/GenBank/DDBJ databases">
        <authorList>
            <person name="Lee M."/>
            <person name="Kim S.-J."/>
            <person name="Jung M.-Y."/>
        </authorList>
    </citation>
    <scope>NUCLEOTIDE SEQUENCE</scope>
    <source>
        <strain evidence="14">JHP9</strain>
    </source>
</reference>
<gene>
    <name evidence="14" type="ORF">Bequi_08835</name>
</gene>
<feature type="compositionally biased region" description="Gly residues" evidence="10">
    <location>
        <begin position="585"/>
        <end position="603"/>
    </location>
</feature>
<evidence type="ECO:0000256" key="1">
    <source>
        <dbReference type="ARBA" id="ARBA00012552"/>
    </source>
</evidence>
<dbReference type="Gene3D" id="3.40.50.300">
    <property type="entry name" value="P-loop containing nucleotide triphosphate hydrolases"/>
    <property type="match status" value="2"/>
</dbReference>
<evidence type="ECO:0000259" key="12">
    <source>
        <dbReference type="PROSITE" id="PS51194"/>
    </source>
</evidence>